<organism evidence="5">
    <name type="scientific">Salpingoeca rosetta (strain ATCC 50818 / BSB-021)</name>
    <dbReference type="NCBI Taxonomy" id="946362"/>
    <lineage>
        <taxon>Eukaryota</taxon>
        <taxon>Choanoflagellata</taxon>
        <taxon>Craspedida</taxon>
        <taxon>Salpingoecidae</taxon>
        <taxon>Salpingoeca</taxon>
    </lineage>
</organism>
<accession>F2UFG5</accession>
<keyword evidence="1" id="KW-1015">Disulfide bond</keyword>
<feature type="domain" description="Tim10-like" evidence="3">
    <location>
        <begin position="43"/>
        <end position="103"/>
    </location>
</feature>
<dbReference type="OrthoDB" id="7813104at2759"/>
<dbReference type="EMBL" id="GL832972">
    <property type="protein sequence ID" value="EGD75533.1"/>
    <property type="molecule type" value="Genomic_DNA"/>
</dbReference>
<comment type="similarity">
    <text evidence="1">Belongs to the small Tim family.</text>
</comment>
<evidence type="ECO:0000313" key="5">
    <source>
        <dbReference type="Proteomes" id="UP000007799"/>
    </source>
</evidence>
<dbReference type="STRING" id="946362.F2UFG5"/>
<dbReference type="GeneID" id="16072549"/>
<name>F2UFG5_SALR5</name>
<dbReference type="RefSeq" id="XP_004991990.1">
    <property type="nucleotide sequence ID" value="XM_004991933.1"/>
</dbReference>
<gene>
    <name evidence="4" type="ORF">PTSG_06603</name>
</gene>
<dbReference type="GO" id="GO:0005743">
    <property type="term" value="C:mitochondrial inner membrane"/>
    <property type="evidence" value="ECO:0007669"/>
    <property type="project" value="UniProtKB-SubCell"/>
</dbReference>
<comment type="subcellular location">
    <subcellularLocation>
        <location evidence="1">Mitochondrion inner membrane</location>
        <topology evidence="1">Peripheral membrane protein</topology>
        <orientation evidence="1">Intermembrane side</orientation>
    </subcellularLocation>
</comment>
<keyword evidence="1" id="KW-0496">Mitochondrion</keyword>
<keyword evidence="1" id="KW-0143">Chaperone</keyword>
<protein>
    <recommendedName>
        <fullName evidence="1">Mitochondrial import inner membrane translocase subunit</fullName>
    </recommendedName>
</protein>
<feature type="region of interest" description="Disordered" evidence="2">
    <location>
        <begin position="1"/>
        <end position="43"/>
    </location>
</feature>
<dbReference type="GO" id="GO:0015031">
    <property type="term" value="P:protein transport"/>
    <property type="evidence" value="ECO:0007669"/>
    <property type="project" value="UniProtKB-KW"/>
</dbReference>
<evidence type="ECO:0000256" key="2">
    <source>
        <dbReference type="SAM" id="MobiDB-lite"/>
    </source>
</evidence>
<dbReference type="eggNOG" id="KOG1733">
    <property type="taxonomic scope" value="Eukaryota"/>
</dbReference>
<proteinExistence type="inferred from homology"/>
<dbReference type="InterPro" id="IPR035427">
    <property type="entry name" value="Tim10-like_dom_sf"/>
</dbReference>
<keyword evidence="1" id="KW-0811">Translocation</keyword>
<dbReference type="FunCoup" id="F2UFG5">
    <property type="interactions" value="1336"/>
</dbReference>
<comment type="domain">
    <text evidence="1">The twin CX3C motif contains 4 conserved Cys residues that form 2 disulfide bonds in the mitochondrial intermembrane space.</text>
</comment>
<reference evidence="4" key="1">
    <citation type="submission" date="2009-08" db="EMBL/GenBank/DDBJ databases">
        <title>Annotation of Salpingoeca rosetta.</title>
        <authorList>
            <consortium name="The Broad Institute Genome Sequencing Platform"/>
            <person name="Russ C."/>
            <person name="Cuomo C."/>
            <person name="Burger G."/>
            <person name="Gray M.W."/>
            <person name="Holland P.W.H."/>
            <person name="King N."/>
            <person name="Lang F.B.F."/>
            <person name="Roger A.J."/>
            <person name="Ruiz-Trillo I."/>
            <person name="Young S.K."/>
            <person name="Zeng Q."/>
            <person name="Gargeya S."/>
            <person name="Alvarado L."/>
            <person name="Berlin A."/>
            <person name="Chapman S.B."/>
            <person name="Chen Z."/>
            <person name="Freedman E."/>
            <person name="Gellesch M."/>
            <person name="Goldberg J."/>
            <person name="Griggs A."/>
            <person name="Gujja S."/>
            <person name="Heilman E."/>
            <person name="Heiman D."/>
            <person name="Howarth C."/>
            <person name="Mehta T."/>
            <person name="Neiman D."/>
            <person name="Pearson M."/>
            <person name="Roberts A."/>
            <person name="Saif S."/>
            <person name="Shea T."/>
            <person name="Shenoy N."/>
            <person name="Sisk P."/>
            <person name="Stolte C."/>
            <person name="Sykes S."/>
            <person name="White J."/>
            <person name="Yandava C."/>
            <person name="Haas B."/>
            <person name="Nusbaum C."/>
            <person name="Birren B."/>
        </authorList>
    </citation>
    <scope>NUCLEOTIDE SEQUENCE [LARGE SCALE GENOMIC DNA]</scope>
    <source>
        <strain evidence="4">ATCC 50818</strain>
    </source>
</reference>
<keyword evidence="1" id="KW-0653">Protein transport</keyword>
<dbReference type="Proteomes" id="UP000007799">
    <property type="component" value="Unassembled WGS sequence"/>
</dbReference>
<comment type="subunit">
    <text evidence="1">Heterohexamer.</text>
</comment>
<comment type="function">
    <text evidence="1">Mitochondrial intermembrane chaperone that participates in the import and insertion of some multi-pass transmembrane proteins into the mitochondrial inner membrane. Also required for the transfer of beta-barrel precursors from the TOM complex to the sorting and assembly machinery (SAM complex) of the outer membrane. Acts as a chaperone-like protein that protects the hydrophobic precursors from aggregation and guide them through the mitochondrial intermembrane space.</text>
</comment>
<evidence type="ECO:0000256" key="1">
    <source>
        <dbReference type="RuleBase" id="RU367043"/>
    </source>
</evidence>
<sequence length="110" mass="12098">MSGYGSYGGSSSYGSSPSFDSGPSSFGGDSQPQQRVSRDELEQQLQQQIAVSQTQVLMQRMSETCFAKCVTKPSSTLSSSDKNCITRCADRYFEAFAQVQRSYLEALQHQ</sequence>
<keyword evidence="1" id="KW-0472">Membrane</keyword>
<keyword evidence="1" id="KW-0813">Transport</keyword>
<evidence type="ECO:0000259" key="3">
    <source>
        <dbReference type="Pfam" id="PF02953"/>
    </source>
</evidence>
<keyword evidence="1" id="KW-0999">Mitochondrion inner membrane</keyword>
<dbReference type="InParanoid" id="F2UFG5"/>
<dbReference type="Gene3D" id="1.10.287.810">
    <property type="entry name" value="Mitochondrial import inner membrane translocase subunit tim13 like domains"/>
    <property type="match status" value="1"/>
</dbReference>
<dbReference type="AlphaFoldDB" id="F2UFG5"/>
<feature type="compositionally biased region" description="Low complexity" evidence="2">
    <location>
        <begin position="9"/>
        <end position="30"/>
    </location>
</feature>
<dbReference type="KEGG" id="sre:PTSG_06603"/>
<dbReference type="Pfam" id="PF02953">
    <property type="entry name" value="zf-Tim10_DDP"/>
    <property type="match status" value="1"/>
</dbReference>
<dbReference type="OMA" id="MAAWNQV"/>
<evidence type="ECO:0000313" key="4">
    <source>
        <dbReference type="EMBL" id="EGD75533.1"/>
    </source>
</evidence>
<dbReference type="InterPro" id="IPR004217">
    <property type="entry name" value="Tim10-like"/>
</dbReference>
<dbReference type="SUPFAM" id="SSF144122">
    <property type="entry name" value="Tim10-like"/>
    <property type="match status" value="1"/>
</dbReference>
<keyword evidence="5" id="KW-1185">Reference proteome</keyword>